<feature type="compositionally biased region" description="Basic and acidic residues" evidence="1">
    <location>
        <begin position="333"/>
        <end position="345"/>
    </location>
</feature>
<feature type="region of interest" description="Disordered" evidence="1">
    <location>
        <begin position="26"/>
        <end position="77"/>
    </location>
</feature>
<feature type="compositionally biased region" description="Low complexity" evidence="1">
    <location>
        <begin position="445"/>
        <end position="455"/>
    </location>
</feature>
<sequence length="712" mass="72941">MKFRLPSLSWGLTDYFGIQFNNSNKKLTEKGQDAPPLPPKILDDDDDEPSVIPPPKVNRPKQTKSSANPELDDLHAETMRTVREAGARIPVRTSVPIPISHLLDSIRQRAMKGQVTKGTGRVPLSPPPPPVESNPEPEDDDEDDEDLDDDVISLEIVPAAAPTGGVDETAAEKEDEEEDEEDDIEEIENQALMVAEKEADEEVDAEELTMSGRKLKKRPPQAPEEEKDEGEDHPKPVADASSIPQPISEEPVSSSPPVEFTPAELAERLRAREPAPSPPSMSQSPPCTLEADWAAQVLAPTASQPPPLDGMVAGEGVGFALHAGGVGPAAGGDKVHEEEEKDTRMAVEVPTPSPVATASGGDVASTGVQVAPTGAAPSPVASTPLVPVAILTPQPELSRQDVSSSPRVDVTPSGVPPSPPTVIPPPPEASQDASTCSHPIDIPEATTTTATTTTTVAPPSIIRPPPFSETCPESLMWDDGAAPEPTEPSVAAHVDPAAAMGGEDGRMVGAVSTPPIAVTPTPTTTTATIAEPKNSSAPTGFGGNAILEAEAAATTSSPAATTAAVAAADTPTASTTGVPSTTPGVPSTTPGVPSTTPGVPSTTTGVPSTSTGSTITGVPSTTTGVPSTTTPSSPVPEAPAPTASHEASSGGPLSPPQPRGAALSKFARLSQRVRGDGPSSPPPSSLPSVPSQTASLPQPEFTPPWSVLHPIV</sequence>
<keyword evidence="3" id="KW-1185">Reference proteome</keyword>
<reference evidence="2" key="1">
    <citation type="journal article" date="2022" name="bioRxiv">
        <title>Genomics of Preaxostyla Flagellates Illuminates Evolutionary Transitions and the Path Towards Mitochondrial Loss.</title>
        <authorList>
            <person name="Novak L.V.F."/>
            <person name="Treitli S.C."/>
            <person name="Pyrih J."/>
            <person name="Halakuc P."/>
            <person name="Pipaliya S.V."/>
            <person name="Vacek V."/>
            <person name="Brzon O."/>
            <person name="Soukal P."/>
            <person name="Eme L."/>
            <person name="Dacks J.B."/>
            <person name="Karnkowska A."/>
            <person name="Elias M."/>
            <person name="Hampl V."/>
        </authorList>
    </citation>
    <scope>NUCLEOTIDE SEQUENCE</scope>
    <source>
        <strain evidence="2">RCP-MX</strain>
    </source>
</reference>
<name>A0ABQ8UAZ8_9EUKA</name>
<evidence type="ECO:0000256" key="1">
    <source>
        <dbReference type="SAM" id="MobiDB-lite"/>
    </source>
</evidence>
<feature type="compositionally biased region" description="Pro residues" evidence="1">
    <location>
        <begin position="414"/>
        <end position="428"/>
    </location>
</feature>
<evidence type="ECO:0000313" key="2">
    <source>
        <dbReference type="EMBL" id="KAJ4456476.1"/>
    </source>
</evidence>
<feature type="compositionally biased region" description="Acidic residues" evidence="1">
    <location>
        <begin position="135"/>
        <end position="152"/>
    </location>
</feature>
<feature type="compositionally biased region" description="Acidic residues" evidence="1">
    <location>
        <begin position="198"/>
        <end position="207"/>
    </location>
</feature>
<feature type="compositionally biased region" description="Low complexity" evidence="1">
    <location>
        <begin position="549"/>
        <end position="632"/>
    </location>
</feature>
<feature type="compositionally biased region" description="Low complexity" evidence="1">
    <location>
        <begin position="241"/>
        <end position="258"/>
    </location>
</feature>
<evidence type="ECO:0000313" key="3">
    <source>
        <dbReference type="Proteomes" id="UP001141327"/>
    </source>
</evidence>
<feature type="region of interest" description="Disordered" evidence="1">
    <location>
        <begin position="112"/>
        <end position="712"/>
    </location>
</feature>
<protein>
    <submittedName>
        <fullName evidence="2">Uncharacterized protein</fullName>
    </submittedName>
</protein>
<proteinExistence type="predicted"/>
<dbReference type="Proteomes" id="UP001141327">
    <property type="component" value="Unassembled WGS sequence"/>
</dbReference>
<dbReference type="EMBL" id="JAPMOS010000069">
    <property type="protein sequence ID" value="KAJ4456476.1"/>
    <property type="molecule type" value="Genomic_DNA"/>
</dbReference>
<accession>A0ABQ8UAZ8</accession>
<gene>
    <name evidence="2" type="ORF">PAPYR_8303</name>
</gene>
<feature type="compositionally biased region" description="Acidic residues" evidence="1">
    <location>
        <begin position="173"/>
        <end position="188"/>
    </location>
</feature>
<feature type="compositionally biased region" description="Polar residues" evidence="1">
    <location>
        <begin position="395"/>
        <end position="406"/>
    </location>
</feature>
<organism evidence="2 3">
    <name type="scientific">Paratrimastix pyriformis</name>
    <dbReference type="NCBI Taxonomy" id="342808"/>
    <lineage>
        <taxon>Eukaryota</taxon>
        <taxon>Metamonada</taxon>
        <taxon>Preaxostyla</taxon>
        <taxon>Paratrimastigidae</taxon>
        <taxon>Paratrimastix</taxon>
    </lineage>
</organism>
<feature type="compositionally biased region" description="Low complexity" evidence="1">
    <location>
        <begin position="510"/>
        <end position="530"/>
    </location>
</feature>
<comment type="caution">
    <text evidence="2">The sequence shown here is derived from an EMBL/GenBank/DDBJ whole genome shotgun (WGS) entry which is preliminary data.</text>
</comment>